<dbReference type="Pfam" id="PF24993">
    <property type="entry name" value="GNC1_N"/>
    <property type="match status" value="1"/>
</dbReference>
<organism evidence="6">
    <name type="scientific">Timema douglasi</name>
    <name type="common">Walking stick</name>
    <dbReference type="NCBI Taxonomy" id="61478"/>
    <lineage>
        <taxon>Eukaryota</taxon>
        <taxon>Metazoa</taxon>
        <taxon>Ecdysozoa</taxon>
        <taxon>Arthropoda</taxon>
        <taxon>Hexapoda</taxon>
        <taxon>Insecta</taxon>
        <taxon>Pterygota</taxon>
        <taxon>Neoptera</taxon>
        <taxon>Polyneoptera</taxon>
        <taxon>Phasmatodea</taxon>
        <taxon>Timematodea</taxon>
        <taxon>Timematoidea</taxon>
        <taxon>Timematidae</taxon>
        <taxon>Timema</taxon>
    </lineage>
</organism>
<dbReference type="PANTHER" id="PTHR23346">
    <property type="entry name" value="TRANSLATIONAL ACTIVATOR GCN1-RELATED"/>
    <property type="match status" value="1"/>
</dbReference>
<dbReference type="InterPro" id="IPR011989">
    <property type="entry name" value="ARM-like"/>
</dbReference>
<dbReference type="GO" id="GO:0006417">
    <property type="term" value="P:regulation of translation"/>
    <property type="evidence" value="ECO:0007669"/>
    <property type="project" value="TreeGrafter"/>
</dbReference>
<dbReference type="PROSITE" id="PS50077">
    <property type="entry name" value="HEAT_REPEAT"/>
    <property type="match status" value="4"/>
</dbReference>
<feature type="region of interest" description="Disordered" evidence="4">
    <location>
        <begin position="2916"/>
        <end position="2949"/>
    </location>
</feature>
<dbReference type="GO" id="GO:0000226">
    <property type="term" value="P:microtubule cytoskeleton organization"/>
    <property type="evidence" value="ECO:0007669"/>
    <property type="project" value="UniProtKB-ARBA"/>
</dbReference>
<keyword evidence="2" id="KW-0677">Repeat</keyword>
<dbReference type="SMART" id="SM01349">
    <property type="entry name" value="TOG"/>
    <property type="match status" value="2"/>
</dbReference>
<protein>
    <recommendedName>
        <fullName evidence="5">TOG domain-containing protein</fullName>
    </recommendedName>
</protein>
<dbReference type="FunFam" id="1.25.10.10:FF:000090">
    <property type="entry name" value="eIF-2-alpha kinase activator GCN1"/>
    <property type="match status" value="1"/>
</dbReference>
<feature type="compositionally biased region" description="Basic and acidic residues" evidence="4">
    <location>
        <begin position="2938"/>
        <end position="2947"/>
    </location>
</feature>
<dbReference type="GO" id="GO:0019887">
    <property type="term" value="F:protein kinase regulator activity"/>
    <property type="evidence" value="ECO:0007669"/>
    <property type="project" value="TreeGrafter"/>
</dbReference>
<feature type="repeat" description="HEAT" evidence="3">
    <location>
        <begin position="2090"/>
        <end position="2127"/>
    </location>
</feature>
<dbReference type="GO" id="GO:0034198">
    <property type="term" value="P:cellular response to amino acid starvation"/>
    <property type="evidence" value="ECO:0007669"/>
    <property type="project" value="TreeGrafter"/>
</dbReference>
<gene>
    <name evidence="6" type="ORF">TDIB3V08_LOCUS3224</name>
</gene>
<dbReference type="Pfam" id="PF25801">
    <property type="entry name" value="HEAT_GCN1_C_2"/>
    <property type="match status" value="1"/>
</dbReference>
<evidence type="ECO:0000256" key="3">
    <source>
        <dbReference type="PROSITE-ProRule" id="PRU00103"/>
    </source>
</evidence>
<dbReference type="InterPro" id="IPR034085">
    <property type="entry name" value="TOG"/>
</dbReference>
<evidence type="ECO:0000256" key="2">
    <source>
        <dbReference type="ARBA" id="ARBA00022737"/>
    </source>
</evidence>
<dbReference type="PANTHER" id="PTHR23346:SF7">
    <property type="entry name" value="STALLED RIBOSOME SENSOR GCN1"/>
    <property type="match status" value="1"/>
</dbReference>
<dbReference type="Gene3D" id="1.25.10.10">
    <property type="entry name" value="Leucine-rich Repeat Variant"/>
    <property type="match status" value="6"/>
</dbReference>
<accession>A0A7R8Z5J8</accession>
<evidence type="ECO:0000256" key="4">
    <source>
        <dbReference type="SAM" id="MobiDB-lite"/>
    </source>
</evidence>
<reference evidence="6" key="1">
    <citation type="submission" date="2020-11" db="EMBL/GenBank/DDBJ databases">
        <authorList>
            <person name="Tran Van P."/>
        </authorList>
    </citation>
    <scope>NUCLEOTIDE SEQUENCE</scope>
</reference>
<proteinExistence type="inferred from homology"/>
<dbReference type="Pfam" id="PF24987">
    <property type="entry name" value="HEAT_EF3_N"/>
    <property type="match status" value="3"/>
</dbReference>
<evidence type="ECO:0000259" key="5">
    <source>
        <dbReference type="SMART" id="SM01349"/>
    </source>
</evidence>
<dbReference type="InterPro" id="IPR056810">
    <property type="entry name" value="GNC1-like_N"/>
</dbReference>
<dbReference type="InterPro" id="IPR016024">
    <property type="entry name" value="ARM-type_fold"/>
</dbReference>
<feature type="repeat" description="HEAT" evidence="3">
    <location>
        <begin position="2472"/>
        <end position="2510"/>
    </location>
</feature>
<name>A0A7R8Z5J8_TIMDO</name>
<feature type="domain" description="TOG" evidence="5">
    <location>
        <begin position="1921"/>
        <end position="2149"/>
    </location>
</feature>
<dbReference type="SUPFAM" id="SSF48371">
    <property type="entry name" value="ARM repeat"/>
    <property type="match status" value="4"/>
</dbReference>
<evidence type="ECO:0000256" key="1">
    <source>
        <dbReference type="ARBA" id="ARBA00007366"/>
    </source>
</evidence>
<dbReference type="GO" id="GO:0005829">
    <property type="term" value="C:cytosol"/>
    <property type="evidence" value="ECO:0007669"/>
    <property type="project" value="TreeGrafter"/>
</dbReference>
<evidence type="ECO:0000313" key="6">
    <source>
        <dbReference type="EMBL" id="CAD7196898.1"/>
    </source>
</evidence>
<dbReference type="Pfam" id="PF23271">
    <property type="entry name" value="HEAT_GCN1"/>
    <property type="match status" value="1"/>
</dbReference>
<feature type="domain" description="TOG" evidence="5">
    <location>
        <begin position="1480"/>
        <end position="1713"/>
    </location>
</feature>
<dbReference type="Pfam" id="PF24984">
    <property type="entry name" value="HEAT_EF3_GNC1"/>
    <property type="match status" value="1"/>
</dbReference>
<sequence>MVLTKALRDLPIRIQTASRRERYDVLHNVEAVLSNPGISESIVRGLCKVLQLTLPRYRDSTSQSYVKSVIISLVKQHGDWTIKHLTANLTDIAVSHYHLIPTKNTSQSGLYALSWSCLLIEHGLNNCSDNAKAEFQRLVDAQAVLLSVVAAAGVGRNTAKAYKILSTMWKSVKGSEELYSNALTSAEPSAHIVVFGSYLIRYLSETKRTELIAKYKPSLLDIFIKVAISCKNKPALYIVKESEPLLKHVTHEEFKQFLLPAMQKAMLRNPEIILECVGNVMLGLSLDLSQYAQGIGKSLVANLHSKEDLARDESVAACRSLALQCSDSGALEGLLHHLFDVFHGSEGKLTVATHKISVLDGAGNLSYNAVTGSSVQKLASSAADHFIKVLDTEVVKSSWLQIQESQAQFPALQECFCEALALDRGQILPLHEKTLIHALEVFSLWCTKFSNEVPNKVLDWLKKGPGLKTSTAGVRTAYIGCMSACFNGNTLGQGVDFIPYLLKTVEKAVGQATQVPIVTEALSAACLLLKIVSSDVGADKNLGNFWIIVLDMDKQLFVSEKFLTLASDNALYHVLLLCERLLLDHIDKLNGRTQPLHKAIVYCLTAPSSSLRLRCQPVVRKLVSTLGGTQLARSLLKELTRFLETARVHSIDSDKEGDSGGEMSAKVLVSCITVLCSGANLVAEDRQMLALDSLICSHHPAIVAIAPDLWLKLLKYLKLEPEVFIKQFEENIKKMLIDEYTPTQCLENCLETVVELNPEVILPPLVIHVGEILGDPAILHVTKTEYFTFLMPEGELYDKSVVSGKDHENELDARNMKRESKVYSYKEQLEEIQLRRELEDKKRKQGKLKEPELTVKQKEAMRLQLEKESAIRSKLTQLNKKLTCVVSMTRAVARGNGAELSMYFRDLLPFILRDLQSPLAASCLIQLYVELRHCVFTGEQSSLGELVAHVSLRLRAPQCDLDPRWEEEDVNVAVARTIKTLHRATVRSRRPHHEPTVHLTAPAFCYVFPLLRSALLTRSDDDLVTLSLQIIAEHAQMRGESLKDLHHPMLLPRRQMFELLIDLISNVSGRVQQQAEATLLDLAMSGSGEEGCAFANSDEIQCLLSALQNPSAVVRDAALRGLAAMVRALPTSKQNYEEAVRLTRRIWVARFDVVEENRALADQLWEVAGLELSAVLWEDLMSDVIHPVDEIQKAGAEALAALLKEKTKLVDLVLNQLLEMYNSKLVSITLLQEHIKSVTNNDICSLLSLGTYGFHDIHGSLRTGVESVDWDMSLIASHLLHVHYSPARLVSSIVYPVDRVYNFSFEVLVVPPKLDSFGRVIEQPIDMWEPRSGVALALTQIAPLLNSQSVVRLITFFVPTGLGDRNQQVRKNMLAAALAAVDIHGKLANVLAMLSSTAEDGEIKETVNNLLPVFEDFLDKAPDSGSFDAVRQSVVILMGSLARHLEKDDRKVKPIVGKLIDALSTPSQQVQEAVANCLPPLVPAIKDDAPQLVQKLLNQLLESEKYGERKGAAYGLAGLVKGMGILALKQLDIMNTLTNAIQNKKNFRHREGALFAFEMLCTMLGRLFEPYIVHVLPHLLLCFGDGNQYVRDATDDTARVVMSKLSAHGVKLVLPSLLAALEEDSWRTKTGSVELLGAMAYCAPKQLSSCLPSIVPKLIEVLSDSHVKVQKAGAQALKLIGSVIRNPEIQAIVPVLLEALQDPSNRTATCLQTLLDTQFVHFIDAPSLALIMPVVQRAFMDRSTETRKMAAQIIGNMYSLTDQKDLTPYLPTIIPGLKSSLLDPVPEVRSVSARALGAMVRGMGESSFENLLPWLMQTLTSETSSVDRSGAAQGLSEVVSGLGVEKLHKLMPEIISTAERTDIAPHVKDGYIMMFIYMPVTFTVEFTPYIGQIINPILKALADENEYVRDTALKAGQRIVNLYADKAITLLLPELEGGLFDDNWRIRYSSVQLLGDLLYRISGVSGKMSTETADEDDNFGTEQSHQAALHVWKVVVTNTPRTLREILPTLFSLLLGCLASTSYDKRQVAARTLGDLVRKLGERVLPEIIPILEKGLESNQPDQRQGVCIGLSEIMASTSKDMVLTFVNSLVPTVRKALCDPLPEVRQAAAKTFDSLHSTVGVRALDDILPAMLSQLNDPDPAVAESTLDGLRQVMAIKSRVVLPYLVPQLIAPPRVNTKALSILASVAGEALTKYLHKILPALLAALSASLGTPREAQVVSYIGSLIVSTELEYCQAVVLSVSDEVGVRTVMDNLMDSTKSDNVDVRRSSITLLCAFCRHTHADYSQYVPQLLRGLIHLFTDSNKEVLQMAWEALNAVTKTLDSNQQTAHVGDIRQAVRFAVSDLKGQDLLPGFCLPKIQGQSGVQNQNRNFKASKRLYKCNYCKKSGHKAADCWTKMANEKQVSMASEQTHAVAEEIVTLTSSSVSALCAKLTRRDDVWCVDSGATTHMCRDKNSFLELTPTISQKGITPILPLFREAILNGLPEVKEQAAQGLGEVIRLTSAEALQPSVVQITGPLIRILGDRFNWNVKAAVLETLALLLAKVGVMLKQFLPQLQTTFLKALNDSNRQVRIKAANALSHLIVIHTKADPLFMELHTGVRAADDPAIRETMLQALRGVISPAGDKMTESLRKSVYVTLTNMLGYSEDATRAAVAGCLGALCRWLSPEQLNATLSDHLLADDVTLDWTLRHGRSSALSVALKEAGKQVYADPNKEKICRVLLAYLMADRVPIAMNGVRGCGYLFQHLMLTGQLPLPQQLLTPFVRTMNHSSNEVKQILARVCCVLGKTVPPQQMAPELLKLVIPMLVNGTKEKNSYVKANSEFALVAVLRLRFGDEMTQRCLNLLDIGARESLSDVITKVLRKVANQPEGKDEELDDTLITYPKMSLERLSLAFVYYRMLEVLTYTINTDNSSQLQSMKGGADRRKGRLENIPNKGGGEVRDGPREFSKRKRNSSSHFLCWPNTWPSLISGWRGADPFFSRLVMFGESGGRWSRILITTCIGGDMVFVVRAHKRSISTE</sequence>
<feature type="repeat" description="HEAT" evidence="3">
    <location>
        <begin position="1773"/>
        <end position="1811"/>
    </location>
</feature>
<dbReference type="InterPro" id="IPR021133">
    <property type="entry name" value="HEAT_type_2"/>
</dbReference>
<comment type="similarity">
    <text evidence="1">Belongs to the GCN1 family.</text>
</comment>
<feature type="repeat" description="HEAT" evidence="3">
    <location>
        <begin position="1654"/>
        <end position="1691"/>
    </location>
</feature>
<dbReference type="EMBL" id="OA565380">
    <property type="protein sequence ID" value="CAD7196898.1"/>
    <property type="molecule type" value="Genomic_DNA"/>
</dbReference>
<dbReference type="FunFam" id="1.25.10.10:FF:000096">
    <property type="entry name" value="eIF-2-alpha kinase activator gcn1"/>
    <property type="match status" value="1"/>
</dbReference>
<dbReference type="InterPro" id="IPR057546">
    <property type="entry name" value="HEAT_GCN1"/>
</dbReference>